<name>A0ABY7QH65_9ACTN</name>
<dbReference type="RefSeq" id="WP_270151901.1">
    <property type="nucleotide sequence ID" value="NZ_CP115453.1"/>
</dbReference>
<gene>
    <name evidence="1" type="ORF">O1G21_41185</name>
</gene>
<organism evidence="1 2">
    <name type="scientific">Kitasatospora cathayae</name>
    <dbReference type="NCBI Taxonomy" id="3004092"/>
    <lineage>
        <taxon>Bacteria</taxon>
        <taxon>Bacillati</taxon>
        <taxon>Actinomycetota</taxon>
        <taxon>Actinomycetes</taxon>
        <taxon>Kitasatosporales</taxon>
        <taxon>Streptomycetaceae</taxon>
        <taxon>Kitasatospora</taxon>
    </lineage>
</organism>
<accession>A0ABY7QH65</accession>
<evidence type="ECO:0000313" key="2">
    <source>
        <dbReference type="Proteomes" id="UP001212821"/>
    </source>
</evidence>
<protein>
    <submittedName>
        <fullName evidence="1">Uncharacterized protein</fullName>
    </submittedName>
</protein>
<dbReference type="EMBL" id="CP115453">
    <property type="protein sequence ID" value="WBP92163.1"/>
    <property type="molecule type" value="Genomic_DNA"/>
</dbReference>
<reference evidence="1 2" key="1">
    <citation type="submission" date="2022-12" db="EMBL/GenBank/DDBJ databases">
        <title>HUAS 3-15.</title>
        <authorList>
            <person name="Mo P."/>
        </authorList>
    </citation>
    <scope>NUCLEOTIDE SEQUENCE [LARGE SCALE GENOMIC DNA]</scope>
    <source>
        <strain evidence="1 2">HUAS 3-15</strain>
        <plasmid evidence="1 2">punmamed4</plasmid>
    </source>
</reference>
<keyword evidence="2" id="KW-1185">Reference proteome</keyword>
<evidence type="ECO:0000313" key="1">
    <source>
        <dbReference type="EMBL" id="WBP92163.1"/>
    </source>
</evidence>
<keyword evidence="1" id="KW-0614">Plasmid</keyword>
<geneLocation type="plasmid" evidence="1 2">
    <name>punmamed4</name>
</geneLocation>
<dbReference type="Proteomes" id="UP001212821">
    <property type="component" value="Plasmid punmamed4"/>
</dbReference>
<proteinExistence type="predicted"/>
<sequence length="293" mass="32699">MATFQPCVRASWAAVLQQPANRWADRAVPCHPSVGIEMRFTFDHVVLAAMLLGEYPDRWLEDPAVVLSVTWDRSHFDVEAFDDSGLKWGFRCFPVAEATPRHVLLAALTARWAAIEGDQAGVDRFARNVLGVARPELCRDGLVDALLGDWVNRLGTYLTDPELLRILHDYTARERRRWLPLWERKSGGGRIRLTGAAVANGLTLDDVLTDHRSAEDYALYGELDDDRLSAVLRGLDPDEARVAARYAEGTGSWAEAALGAGLREAYGDRVRRKLKRLGNRHTQRALAAAMVTR</sequence>